<comment type="caution">
    <text evidence="1">The sequence shown here is derived from an EMBL/GenBank/DDBJ whole genome shotgun (WGS) entry which is preliminary data.</text>
</comment>
<protein>
    <submittedName>
        <fullName evidence="1">Uncharacterized protein</fullName>
    </submittedName>
</protein>
<dbReference type="EMBL" id="MU003508">
    <property type="protein sequence ID" value="KAF2470327.1"/>
    <property type="molecule type" value="Genomic_DNA"/>
</dbReference>
<name>A0ACB6QTZ4_9PLEO</name>
<dbReference type="Proteomes" id="UP000799755">
    <property type="component" value="Unassembled WGS sequence"/>
</dbReference>
<proteinExistence type="predicted"/>
<evidence type="ECO:0000313" key="2">
    <source>
        <dbReference type="Proteomes" id="UP000799755"/>
    </source>
</evidence>
<gene>
    <name evidence="1" type="ORF">BDR25DRAFT_33968</name>
</gene>
<sequence>MERYDESTGQVYTETTTPVQSMKFQFLNKTTGWKEGLKKYRNRGPGPASLYEMALHSCAYNADRFLPETLKYCQWHYGEKIYRYLKQTDTETAMVWSIFKAAYPKEIHQNSYHVLNPNPAGVRELSHGLEIMGKQLLSLSLETLSFLCVSSYHINSVHLNTDLLNFPNLAVLVLTQKKVGTRRATGGDSHMIQCWGRAVHEKRAFTRLRVLALRRFDISLEVLMSLSLFPALYLCNLDSEFITLDLRHPLKKGRQFKTQWKQIWPDRHIVPPVLESSLGARQTDLAGRNGDGNDNSNPETTWQRLDFSVPQKMDILYDIAAARLEEEHSIRIDRSPVVALQYRANASHHDIWPNLKSISIWLTRSVAPDQQHADPKGQPQDMEANTRGEDGSGNKRRKVREGKQKDIRSLLEIFAHQV</sequence>
<accession>A0ACB6QTZ4</accession>
<reference evidence="1" key="1">
    <citation type="journal article" date="2020" name="Stud. Mycol.">
        <title>101 Dothideomycetes genomes: a test case for predicting lifestyles and emergence of pathogens.</title>
        <authorList>
            <person name="Haridas S."/>
            <person name="Albert R."/>
            <person name="Binder M."/>
            <person name="Bloem J."/>
            <person name="Labutti K."/>
            <person name="Salamov A."/>
            <person name="Andreopoulos B."/>
            <person name="Baker S."/>
            <person name="Barry K."/>
            <person name="Bills G."/>
            <person name="Bluhm B."/>
            <person name="Cannon C."/>
            <person name="Castanera R."/>
            <person name="Culley D."/>
            <person name="Daum C."/>
            <person name="Ezra D."/>
            <person name="Gonzalez J."/>
            <person name="Henrissat B."/>
            <person name="Kuo A."/>
            <person name="Liang C."/>
            <person name="Lipzen A."/>
            <person name="Lutzoni F."/>
            <person name="Magnuson J."/>
            <person name="Mondo S."/>
            <person name="Nolan M."/>
            <person name="Ohm R."/>
            <person name="Pangilinan J."/>
            <person name="Park H.-J."/>
            <person name="Ramirez L."/>
            <person name="Alfaro M."/>
            <person name="Sun H."/>
            <person name="Tritt A."/>
            <person name="Yoshinaga Y."/>
            <person name="Zwiers L.-H."/>
            <person name="Turgeon B."/>
            <person name="Goodwin S."/>
            <person name="Spatafora J."/>
            <person name="Crous P."/>
            <person name="Grigoriev I."/>
        </authorList>
    </citation>
    <scope>NUCLEOTIDE SEQUENCE</scope>
    <source>
        <strain evidence="1">ATCC 200398</strain>
    </source>
</reference>
<keyword evidence="2" id="KW-1185">Reference proteome</keyword>
<evidence type="ECO:0000313" key="1">
    <source>
        <dbReference type="EMBL" id="KAF2470327.1"/>
    </source>
</evidence>
<organism evidence="1 2">
    <name type="scientific">Lindgomyces ingoldianus</name>
    <dbReference type="NCBI Taxonomy" id="673940"/>
    <lineage>
        <taxon>Eukaryota</taxon>
        <taxon>Fungi</taxon>
        <taxon>Dikarya</taxon>
        <taxon>Ascomycota</taxon>
        <taxon>Pezizomycotina</taxon>
        <taxon>Dothideomycetes</taxon>
        <taxon>Pleosporomycetidae</taxon>
        <taxon>Pleosporales</taxon>
        <taxon>Lindgomycetaceae</taxon>
        <taxon>Lindgomyces</taxon>
    </lineage>
</organism>